<evidence type="ECO:0000256" key="4">
    <source>
        <dbReference type="ARBA" id="ARBA00023180"/>
    </source>
</evidence>
<evidence type="ECO:0000256" key="3">
    <source>
        <dbReference type="ARBA" id="ARBA00022989"/>
    </source>
</evidence>
<dbReference type="SUPFAM" id="SSF49313">
    <property type="entry name" value="Cadherin-like"/>
    <property type="match status" value="3"/>
</dbReference>
<organism evidence="6 7">
    <name type="scientific">Caulifigura coniformis</name>
    <dbReference type="NCBI Taxonomy" id="2527983"/>
    <lineage>
        <taxon>Bacteria</taxon>
        <taxon>Pseudomonadati</taxon>
        <taxon>Planctomycetota</taxon>
        <taxon>Planctomycetia</taxon>
        <taxon>Planctomycetales</taxon>
        <taxon>Planctomycetaceae</taxon>
        <taxon>Caulifigura</taxon>
    </lineage>
</organism>
<feature type="domain" description="Cadherin" evidence="5">
    <location>
        <begin position="433"/>
        <end position="526"/>
    </location>
</feature>
<dbReference type="GO" id="GO:0007156">
    <property type="term" value="P:homophilic cell adhesion via plasma membrane adhesion molecules"/>
    <property type="evidence" value="ECO:0007669"/>
    <property type="project" value="InterPro"/>
</dbReference>
<keyword evidence="4" id="KW-0325">Glycoprotein</keyword>
<keyword evidence="3" id="KW-1133">Transmembrane helix</keyword>
<gene>
    <name evidence="6" type="ORF">Pan44_22590</name>
</gene>
<protein>
    <submittedName>
        <fullName evidence="6">Cadherin domain protein</fullName>
    </submittedName>
</protein>
<comment type="subcellular location">
    <subcellularLocation>
        <location evidence="1">Membrane</location>
        <topology evidence="1">Single-pass membrane protein</topology>
    </subcellularLocation>
</comment>
<dbReference type="GO" id="GO:0005886">
    <property type="term" value="C:plasma membrane"/>
    <property type="evidence" value="ECO:0007669"/>
    <property type="project" value="TreeGrafter"/>
</dbReference>
<evidence type="ECO:0000256" key="2">
    <source>
        <dbReference type="ARBA" id="ARBA00022692"/>
    </source>
</evidence>
<dbReference type="AlphaFoldDB" id="A0A517SDP0"/>
<keyword evidence="2" id="KW-0812">Transmembrane</keyword>
<dbReference type="Proteomes" id="UP000315700">
    <property type="component" value="Chromosome"/>
</dbReference>
<feature type="domain" description="Cadherin" evidence="5">
    <location>
        <begin position="525"/>
        <end position="623"/>
    </location>
</feature>
<evidence type="ECO:0000313" key="6">
    <source>
        <dbReference type="EMBL" id="QDT54231.1"/>
    </source>
</evidence>
<accession>A0A517SDP0</accession>
<proteinExistence type="predicted"/>
<dbReference type="Gene3D" id="2.60.40.60">
    <property type="entry name" value="Cadherins"/>
    <property type="match status" value="3"/>
</dbReference>
<evidence type="ECO:0000256" key="1">
    <source>
        <dbReference type="ARBA" id="ARBA00004167"/>
    </source>
</evidence>
<dbReference type="RefSeq" id="WP_145030093.1">
    <property type="nucleotide sequence ID" value="NZ_CP036271.1"/>
</dbReference>
<dbReference type="CDD" id="cd11304">
    <property type="entry name" value="Cadherin_repeat"/>
    <property type="match status" value="4"/>
</dbReference>
<dbReference type="InterPro" id="IPR015919">
    <property type="entry name" value="Cadherin-like_sf"/>
</dbReference>
<dbReference type="PRINTS" id="PR00205">
    <property type="entry name" value="CADHERIN"/>
</dbReference>
<sequence length="812" mass="87472">MGFSSWGRLLGGLRHSMNLGGTPRRRRVGSSITTEPLALETRLLPAATPIGAPVLVDAPADGDVNTVERDNQSIAADAAGNFVVTWHQETSDGINVMARRFHADGTPAGEAFVVNTSSVSDQRLPAVAMNASGSFVIVWESGDDGPRRDIFARRYDADGTALGSEFRVHADVDDLRLNPEVALSEDGSFAITWARHDLPSSNIDLFVRRYDSTGVPLGNELEVVSDVNQQSPEIASTPDGGYILVWADLFQLHGQRFDADGEEIGGRFAIGTTNFAESPAIAVDTDGGFLVAWQGTTEFTFDYKHIYAQRFTAEGVADGDQFLVNSNPTVNREWAPAVAVTVDGNFVISWTGENPHFSYRDVFARTFNADGVPLEDAFRVNPASAGDQRFGYVAMTPTGDFVVNWADGAEGDLYVQRYVLNFAPSDIVLSSNSIPENSPAGSVVGALSATDLGLGDTFVFELVSGDGDTGNGAFEIVGSELRTTASFDYESQSNYSIRVRATDLAGATVEKVLTVDVANVAETPEITLSNNSVDENLPRKTVVGVLGLTDAPDGPLKFRLVRGEGASGNGRFRISGNQLVTKSRLDAEQQSSYTVRIQVTDAQGNVTVQVFEIEVGDVNEPVTRLKFERASFAENMPAGTVAGTLQAIDPDADDSWTYELVSGTGDGDNDLFTIVGDEIQTAAELDYETKSHYSVRVRVTDSEGESVEKRLTIRIANVNEQPTAIALSNSTAGVNQKAGTVIGQLSVLDPDRNERFQFSLVPGAADNSLFQVQGRNLKTNVMFDAPAIFPVRLRVTDKDGLWFEDDFSITVE</sequence>
<reference evidence="6 7" key="1">
    <citation type="submission" date="2019-02" db="EMBL/GenBank/DDBJ databases">
        <title>Deep-cultivation of Planctomycetes and their phenomic and genomic characterization uncovers novel biology.</title>
        <authorList>
            <person name="Wiegand S."/>
            <person name="Jogler M."/>
            <person name="Boedeker C."/>
            <person name="Pinto D."/>
            <person name="Vollmers J."/>
            <person name="Rivas-Marin E."/>
            <person name="Kohn T."/>
            <person name="Peeters S.H."/>
            <person name="Heuer A."/>
            <person name="Rast P."/>
            <person name="Oberbeckmann S."/>
            <person name="Bunk B."/>
            <person name="Jeske O."/>
            <person name="Meyerdierks A."/>
            <person name="Storesund J.E."/>
            <person name="Kallscheuer N."/>
            <person name="Luecker S."/>
            <person name="Lage O.M."/>
            <person name="Pohl T."/>
            <person name="Merkel B.J."/>
            <person name="Hornburger P."/>
            <person name="Mueller R.-W."/>
            <person name="Bruemmer F."/>
            <person name="Labrenz M."/>
            <person name="Spormann A.M."/>
            <person name="Op den Camp H."/>
            <person name="Overmann J."/>
            <person name="Amann R."/>
            <person name="Jetten M.S.M."/>
            <person name="Mascher T."/>
            <person name="Medema M.H."/>
            <person name="Devos D.P."/>
            <person name="Kaster A.-K."/>
            <person name="Ovreas L."/>
            <person name="Rohde M."/>
            <person name="Galperin M.Y."/>
            <person name="Jogler C."/>
        </authorList>
    </citation>
    <scope>NUCLEOTIDE SEQUENCE [LARGE SCALE GENOMIC DNA]</scope>
    <source>
        <strain evidence="6 7">Pan44</strain>
    </source>
</reference>
<dbReference type="OrthoDB" id="254354at2"/>
<dbReference type="InterPro" id="IPR050174">
    <property type="entry name" value="Protocadherin/Cadherin-CA"/>
</dbReference>
<dbReference type="Pfam" id="PF00028">
    <property type="entry name" value="Cadherin"/>
    <property type="match status" value="2"/>
</dbReference>
<name>A0A517SDP0_9PLAN</name>
<dbReference type="GO" id="GO:0005509">
    <property type="term" value="F:calcium ion binding"/>
    <property type="evidence" value="ECO:0007669"/>
    <property type="project" value="InterPro"/>
</dbReference>
<dbReference type="SMART" id="SM00112">
    <property type="entry name" value="CA"/>
    <property type="match status" value="3"/>
</dbReference>
<dbReference type="KEGG" id="ccos:Pan44_22590"/>
<dbReference type="PROSITE" id="PS50268">
    <property type="entry name" value="CADHERIN_2"/>
    <property type="match status" value="3"/>
</dbReference>
<evidence type="ECO:0000259" key="5">
    <source>
        <dbReference type="PROSITE" id="PS50268"/>
    </source>
</evidence>
<evidence type="ECO:0000313" key="7">
    <source>
        <dbReference type="Proteomes" id="UP000315700"/>
    </source>
</evidence>
<dbReference type="PANTHER" id="PTHR24028">
    <property type="entry name" value="CADHERIN-87A"/>
    <property type="match status" value="1"/>
</dbReference>
<dbReference type="InParanoid" id="A0A517SDP0"/>
<keyword evidence="3" id="KW-0472">Membrane</keyword>
<feature type="domain" description="Cadherin" evidence="5">
    <location>
        <begin position="624"/>
        <end position="724"/>
    </location>
</feature>
<dbReference type="PANTHER" id="PTHR24028:SF316">
    <property type="entry name" value="NEURAL-CADHERIN-LIKE"/>
    <property type="match status" value="1"/>
</dbReference>
<keyword evidence="7" id="KW-1185">Reference proteome</keyword>
<dbReference type="EMBL" id="CP036271">
    <property type="protein sequence ID" value="QDT54231.1"/>
    <property type="molecule type" value="Genomic_DNA"/>
</dbReference>
<dbReference type="InterPro" id="IPR002126">
    <property type="entry name" value="Cadherin-like_dom"/>
</dbReference>